<dbReference type="EMBL" id="CP043505">
    <property type="protein sequence ID" value="QEO15599.1"/>
    <property type="molecule type" value="Genomic_DNA"/>
</dbReference>
<dbReference type="KEGG" id="ail:FLP10_15055"/>
<gene>
    <name evidence="1" type="ORF">FLP10_15055</name>
</gene>
<dbReference type="Proteomes" id="UP000324678">
    <property type="component" value="Chromosome"/>
</dbReference>
<evidence type="ECO:0000313" key="2">
    <source>
        <dbReference type="Proteomes" id="UP000324678"/>
    </source>
</evidence>
<organism evidence="1 2">
    <name type="scientific">Agromyces intestinalis</name>
    <dbReference type="NCBI Taxonomy" id="2592652"/>
    <lineage>
        <taxon>Bacteria</taxon>
        <taxon>Bacillati</taxon>
        <taxon>Actinomycetota</taxon>
        <taxon>Actinomycetes</taxon>
        <taxon>Micrococcales</taxon>
        <taxon>Microbacteriaceae</taxon>
        <taxon>Agromyces</taxon>
    </lineage>
</organism>
<keyword evidence="2" id="KW-1185">Reference proteome</keyword>
<dbReference type="AlphaFoldDB" id="A0A5C1YKE1"/>
<protein>
    <submittedName>
        <fullName evidence="1">Uncharacterized protein</fullName>
    </submittedName>
</protein>
<reference evidence="1 2" key="1">
    <citation type="submission" date="2019-09" db="EMBL/GenBank/DDBJ databases">
        <title>Genome sequencing of strain KACC 19306.</title>
        <authorList>
            <person name="Heo J."/>
            <person name="Kim S.-J."/>
            <person name="Kim J.-S."/>
            <person name="Hong S.-B."/>
            <person name="Kwon S.-W."/>
        </authorList>
    </citation>
    <scope>NUCLEOTIDE SEQUENCE [LARGE SCALE GENOMIC DNA]</scope>
    <source>
        <strain evidence="1 2">KACC 19306</strain>
    </source>
</reference>
<evidence type="ECO:0000313" key="1">
    <source>
        <dbReference type="EMBL" id="QEO15599.1"/>
    </source>
</evidence>
<accession>A0A5C1YKE1</accession>
<name>A0A5C1YKE1_9MICO</name>
<sequence length="102" mass="11521">MSKPDPAIAPSHDPALAYRVPWRVDRSHDPWFSLVNESDEPLNGVHLTLSGDGRLMWRPLLSVPPGESVSFVVHADDPARNTIACVRWFRPDGGEYLWRVSF</sequence>
<dbReference type="OrthoDB" id="5118571at2"/>
<dbReference type="RefSeq" id="WP_149161612.1">
    <property type="nucleotide sequence ID" value="NZ_CP043505.1"/>
</dbReference>
<proteinExistence type="predicted"/>